<comment type="catalytic activity">
    <reaction evidence="1">
        <text>inosine + phosphate = alpha-D-ribose 1-phosphate + hypoxanthine</text>
        <dbReference type="Rhea" id="RHEA:27646"/>
        <dbReference type="ChEBI" id="CHEBI:17368"/>
        <dbReference type="ChEBI" id="CHEBI:17596"/>
        <dbReference type="ChEBI" id="CHEBI:43474"/>
        <dbReference type="ChEBI" id="CHEBI:57720"/>
        <dbReference type="EC" id="2.4.2.1"/>
    </reaction>
    <physiologicalReaction direction="left-to-right" evidence="1">
        <dbReference type="Rhea" id="RHEA:27647"/>
    </physiologicalReaction>
</comment>
<dbReference type="SUPFAM" id="SSF64438">
    <property type="entry name" value="CNF1/YfiH-like putative cysteine hydrolases"/>
    <property type="match status" value="1"/>
</dbReference>
<evidence type="ECO:0000256" key="3">
    <source>
        <dbReference type="ARBA" id="ARBA00022679"/>
    </source>
</evidence>
<dbReference type="Pfam" id="PF02578">
    <property type="entry name" value="Cu-oxidase_4"/>
    <property type="match status" value="1"/>
</dbReference>
<dbReference type="EMBL" id="LRPX01000077">
    <property type="protein sequence ID" value="KXA13285.1"/>
    <property type="molecule type" value="Genomic_DNA"/>
</dbReference>
<dbReference type="NCBIfam" id="TIGR00726">
    <property type="entry name" value="peptidoglycan editing factor PgeF"/>
    <property type="match status" value="1"/>
</dbReference>
<dbReference type="InterPro" id="IPR038371">
    <property type="entry name" value="Cu_polyphenol_OxRdtase_sf"/>
</dbReference>
<gene>
    <name evidence="11" type="ORF">HMPREF3206_01484</name>
</gene>
<dbReference type="STRING" id="134605.HMPREF3206_01484"/>
<accession>A0A133NAG1</accession>
<keyword evidence="4" id="KW-0479">Metal-binding</keyword>
<proteinExistence type="inferred from homology"/>
<keyword evidence="3" id="KW-0808">Transferase</keyword>
<dbReference type="PANTHER" id="PTHR30616">
    <property type="entry name" value="UNCHARACTERIZED PROTEIN YFIH"/>
    <property type="match status" value="1"/>
</dbReference>
<dbReference type="PATRIC" id="fig|134605.3.peg.1469"/>
<comment type="catalytic activity">
    <reaction evidence="7">
        <text>adenosine + H2O + H(+) = inosine + NH4(+)</text>
        <dbReference type="Rhea" id="RHEA:24408"/>
        <dbReference type="ChEBI" id="CHEBI:15377"/>
        <dbReference type="ChEBI" id="CHEBI:15378"/>
        <dbReference type="ChEBI" id="CHEBI:16335"/>
        <dbReference type="ChEBI" id="CHEBI:17596"/>
        <dbReference type="ChEBI" id="CHEBI:28938"/>
        <dbReference type="EC" id="3.5.4.4"/>
    </reaction>
    <physiologicalReaction direction="left-to-right" evidence="7">
        <dbReference type="Rhea" id="RHEA:24409"/>
    </physiologicalReaction>
</comment>
<evidence type="ECO:0000256" key="7">
    <source>
        <dbReference type="ARBA" id="ARBA00047989"/>
    </source>
</evidence>
<evidence type="ECO:0000256" key="9">
    <source>
        <dbReference type="ARBA" id="ARBA00049893"/>
    </source>
</evidence>
<sequence length="239" mass="28263">MIRDYENRTEFLEWKDFGLRLIYTKKSLGNVMEMSFSELREKLNLPLEKVIITGKQTHSDHIAMIQEKDIVYFEDNDGFITDREDVILYTKYADCMPVFLLDSKQKKIAVVHSGWKGSFQRIARKALTKMSKYYGTKVEDIEVVFGVGISQEHYEVGEEFFKQFQDSFSPIFITKSFQKKGEKYFYDNQEFIAQTLLECGVKEENIFRNTLCSFEGEYHSYRRDKEKAGRNGAFIYFEK</sequence>
<evidence type="ECO:0000256" key="1">
    <source>
        <dbReference type="ARBA" id="ARBA00000553"/>
    </source>
</evidence>
<organism evidence="11 12">
    <name type="scientific">Fusobacterium equinum</name>
    <dbReference type="NCBI Taxonomy" id="134605"/>
    <lineage>
        <taxon>Bacteria</taxon>
        <taxon>Fusobacteriati</taxon>
        <taxon>Fusobacteriota</taxon>
        <taxon>Fusobacteriia</taxon>
        <taxon>Fusobacteriales</taxon>
        <taxon>Fusobacteriaceae</taxon>
        <taxon>Fusobacterium</taxon>
    </lineage>
</organism>
<evidence type="ECO:0000256" key="8">
    <source>
        <dbReference type="ARBA" id="ARBA00048968"/>
    </source>
</evidence>
<dbReference type="AlphaFoldDB" id="A0A133NAG1"/>
<dbReference type="GO" id="GO:0017061">
    <property type="term" value="F:S-methyl-5-thioadenosine phosphorylase activity"/>
    <property type="evidence" value="ECO:0007669"/>
    <property type="project" value="UniProtKB-EC"/>
</dbReference>
<comment type="catalytic activity">
    <reaction evidence="9">
        <text>S-methyl-5'-thioadenosine + phosphate = 5-(methylsulfanyl)-alpha-D-ribose 1-phosphate + adenine</text>
        <dbReference type="Rhea" id="RHEA:11852"/>
        <dbReference type="ChEBI" id="CHEBI:16708"/>
        <dbReference type="ChEBI" id="CHEBI:17509"/>
        <dbReference type="ChEBI" id="CHEBI:43474"/>
        <dbReference type="ChEBI" id="CHEBI:58533"/>
        <dbReference type="EC" id="2.4.2.28"/>
    </reaction>
    <physiologicalReaction direction="left-to-right" evidence="9">
        <dbReference type="Rhea" id="RHEA:11853"/>
    </physiologicalReaction>
</comment>
<evidence type="ECO:0000256" key="10">
    <source>
        <dbReference type="RuleBase" id="RU361274"/>
    </source>
</evidence>
<comment type="similarity">
    <text evidence="2 10">Belongs to the purine nucleoside phosphorylase YfiH/LACC1 family.</text>
</comment>
<comment type="catalytic activity">
    <reaction evidence="8">
        <text>adenosine + phosphate = alpha-D-ribose 1-phosphate + adenine</text>
        <dbReference type="Rhea" id="RHEA:27642"/>
        <dbReference type="ChEBI" id="CHEBI:16335"/>
        <dbReference type="ChEBI" id="CHEBI:16708"/>
        <dbReference type="ChEBI" id="CHEBI:43474"/>
        <dbReference type="ChEBI" id="CHEBI:57720"/>
        <dbReference type="EC" id="2.4.2.1"/>
    </reaction>
    <physiologicalReaction direction="left-to-right" evidence="8">
        <dbReference type="Rhea" id="RHEA:27643"/>
    </physiologicalReaction>
</comment>
<keyword evidence="6" id="KW-0862">Zinc</keyword>
<dbReference type="GO" id="GO:0005507">
    <property type="term" value="F:copper ion binding"/>
    <property type="evidence" value="ECO:0007669"/>
    <property type="project" value="TreeGrafter"/>
</dbReference>
<dbReference type="Proteomes" id="UP000070617">
    <property type="component" value="Unassembled WGS sequence"/>
</dbReference>
<dbReference type="InterPro" id="IPR011324">
    <property type="entry name" value="Cytotoxic_necrot_fac-like_cat"/>
</dbReference>
<dbReference type="Gene3D" id="3.60.140.10">
    <property type="entry name" value="CNF1/YfiH-like putative cysteine hydrolases"/>
    <property type="match status" value="1"/>
</dbReference>
<dbReference type="CDD" id="cd16833">
    <property type="entry name" value="YfiH"/>
    <property type="match status" value="1"/>
</dbReference>
<dbReference type="GO" id="GO:0016787">
    <property type="term" value="F:hydrolase activity"/>
    <property type="evidence" value="ECO:0007669"/>
    <property type="project" value="UniProtKB-KW"/>
</dbReference>
<keyword evidence="12" id="KW-1185">Reference proteome</keyword>
<keyword evidence="5" id="KW-0378">Hydrolase</keyword>
<dbReference type="InterPro" id="IPR003730">
    <property type="entry name" value="Cu_polyphenol_OxRdtase"/>
</dbReference>
<evidence type="ECO:0000313" key="12">
    <source>
        <dbReference type="Proteomes" id="UP000070617"/>
    </source>
</evidence>
<comment type="caution">
    <text evidence="11">The sequence shown here is derived from an EMBL/GenBank/DDBJ whole genome shotgun (WGS) entry which is preliminary data.</text>
</comment>
<evidence type="ECO:0000313" key="11">
    <source>
        <dbReference type="EMBL" id="KXA13285.1"/>
    </source>
</evidence>
<protein>
    <recommendedName>
        <fullName evidence="10">Purine nucleoside phosphorylase</fullName>
    </recommendedName>
</protein>
<dbReference type="PANTHER" id="PTHR30616:SF2">
    <property type="entry name" value="PURINE NUCLEOSIDE PHOSPHORYLASE LACC1"/>
    <property type="match status" value="1"/>
</dbReference>
<name>A0A133NAG1_9FUSO</name>
<evidence type="ECO:0000256" key="4">
    <source>
        <dbReference type="ARBA" id="ARBA00022723"/>
    </source>
</evidence>
<dbReference type="RefSeq" id="WP_060793840.1">
    <property type="nucleotide sequence ID" value="NZ_KQ956562.1"/>
</dbReference>
<reference evidence="12" key="1">
    <citation type="submission" date="2016-01" db="EMBL/GenBank/DDBJ databases">
        <authorList>
            <person name="Mitreva M."/>
            <person name="Pepin K.H."/>
            <person name="Mihindukulasuriya K.A."/>
            <person name="Fulton R."/>
            <person name="Fronick C."/>
            <person name="O'Laughlin M."/>
            <person name="Miner T."/>
            <person name="Herter B."/>
            <person name="Rosa B.A."/>
            <person name="Cordes M."/>
            <person name="Tomlinson C."/>
            <person name="Wollam A."/>
            <person name="Palsikar V.B."/>
            <person name="Mardis E.R."/>
            <person name="Wilson R.K."/>
        </authorList>
    </citation>
    <scope>NUCLEOTIDE SEQUENCE [LARGE SCALE GENOMIC DNA]</scope>
    <source>
        <strain evidence="12">CMW8396</strain>
    </source>
</reference>
<evidence type="ECO:0000256" key="5">
    <source>
        <dbReference type="ARBA" id="ARBA00022801"/>
    </source>
</evidence>
<evidence type="ECO:0000256" key="2">
    <source>
        <dbReference type="ARBA" id="ARBA00007353"/>
    </source>
</evidence>
<evidence type="ECO:0000256" key="6">
    <source>
        <dbReference type="ARBA" id="ARBA00022833"/>
    </source>
</evidence>